<keyword evidence="10" id="KW-1185">Reference proteome</keyword>
<dbReference type="PRINTS" id="PR00792">
    <property type="entry name" value="PEPSIN"/>
</dbReference>
<dbReference type="Gene3D" id="2.40.70.10">
    <property type="entry name" value="Acid Proteases"/>
    <property type="match status" value="2"/>
</dbReference>
<dbReference type="Proteomes" id="UP001215280">
    <property type="component" value="Unassembled WGS sequence"/>
</dbReference>
<keyword evidence="4" id="KW-0378">Hydrolase</keyword>
<comment type="caution">
    <text evidence="9">The sequence shown here is derived from an EMBL/GenBank/DDBJ whole genome shotgun (WGS) entry which is preliminary data.</text>
</comment>
<dbReference type="InterPro" id="IPR001461">
    <property type="entry name" value="Aspartic_peptidase_A1"/>
</dbReference>
<proteinExistence type="inferred from homology"/>
<dbReference type="PANTHER" id="PTHR47966:SF51">
    <property type="entry name" value="BETA-SITE APP-CLEAVING ENZYME, ISOFORM A-RELATED"/>
    <property type="match status" value="1"/>
</dbReference>
<dbReference type="PROSITE" id="PS00141">
    <property type="entry name" value="ASP_PROTEASE"/>
    <property type="match status" value="1"/>
</dbReference>
<feature type="chain" id="PRO_5042215909" evidence="7">
    <location>
        <begin position="20"/>
        <end position="539"/>
    </location>
</feature>
<dbReference type="Pfam" id="PF00026">
    <property type="entry name" value="Asp"/>
    <property type="match status" value="2"/>
</dbReference>
<dbReference type="CDD" id="cd05471">
    <property type="entry name" value="pepsin_like"/>
    <property type="match status" value="1"/>
</dbReference>
<evidence type="ECO:0000256" key="5">
    <source>
        <dbReference type="SAM" id="MobiDB-lite"/>
    </source>
</evidence>
<dbReference type="PANTHER" id="PTHR47966">
    <property type="entry name" value="BETA-SITE APP-CLEAVING ENZYME, ISOFORM A-RELATED"/>
    <property type="match status" value="1"/>
</dbReference>
<dbReference type="InterPro" id="IPR034164">
    <property type="entry name" value="Pepsin-like_dom"/>
</dbReference>
<dbReference type="EMBL" id="JARJLG010000027">
    <property type="protein sequence ID" value="KAJ7768666.1"/>
    <property type="molecule type" value="Genomic_DNA"/>
</dbReference>
<evidence type="ECO:0000256" key="7">
    <source>
        <dbReference type="SAM" id="SignalP"/>
    </source>
</evidence>
<keyword evidence="4" id="KW-0645">Protease</keyword>
<evidence type="ECO:0000259" key="8">
    <source>
        <dbReference type="PROSITE" id="PS51767"/>
    </source>
</evidence>
<dbReference type="GO" id="GO:0004190">
    <property type="term" value="F:aspartic-type endopeptidase activity"/>
    <property type="evidence" value="ECO:0007669"/>
    <property type="project" value="UniProtKB-KW"/>
</dbReference>
<accession>A0AAD7JSN7</accession>
<evidence type="ECO:0000313" key="9">
    <source>
        <dbReference type="EMBL" id="KAJ7768666.1"/>
    </source>
</evidence>
<dbReference type="InterPro" id="IPR021109">
    <property type="entry name" value="Peptidase_aspartic_dom_sf"/>
</dbReference>
<dbReference type="AlphaFoldDB" id="A0AAD7JSN7"/>
<comment type="similarity">
    <text evidence="1 4">Belongs to the peptidase A1 family.</text>
</comment>
<feature type="active site" evidence="3">
    <location>
        <position position="84"/>
    </location>
</feature>
<feature type="active site" evidence="3">
    <location>
        <position position="282"/>
    </location>
</feature>
<name>A0AAD7JSN7_9AGAR</name>
<dbReference type="InterPro" id="IPR033121">
    <property type="entry name" value="PEPTIDASE_A1"/>
</dbReference>
<evidence type="ECO:0000256" key="6">
    <source>
        <dbReference type="SAM" id="Phobius"/>
    </source>
</evidence>
<feature type="transmembrane region" description="Helical" evidence="6">
    <location>
        <begin position="476"/>
        <end position="503"/>
    </location>
</feature>
<evidence type="ECO:0000256" key="4">
    <source>
        <dbReference type="RuleBase" id="RU000454"/>
    </source>
</evidence>
<evidence type="ECO:0000256" key="2">
    <source>
        <dbReference type="ARBA" id="ARBA00022750"/>
    </source>
</evidence>
<keyword evidence="6" id="KW-0812">Transmembrane</keyword>
<feature type="signal peptide" evidence="7">
    <location>
        <begin position="1"/>
        <end position="19"/>
    </location>
</feature>
<organism evidence="9 10">
    <name type="scientific">Mycena maculata</name>
    <dbReference type="NCBI Taxonomy" id="230809"/>
    <lineage>
        <taxon>Eukaryota</taxon>
        <taxon>Fungi</taxon>
        <taxon>Dikarya</taxon>
        <taxon>Basidiomycota</taxon>
        <taxon>Agaricomycotina</taxon>
        <taxon>Agaricomycetes</taxon>
        <taxon>Agaricomycetidae</taxon>
        <taxon>Agaricales</taxon>
        <taxon>Marasmiineae</taxon>
        <taxon>Mycenaceae</taxon>
        <taxon>Mycena</taxon>
    </lineage>
</organism>
<evidence type="ECO:0000256" key="1">
    <source>
        <dbReference type="ARBA" id="ARBA00007447"/>
    </source>
</evidence>
<feature type="domain" description="Peptidase A1" evidence="8">
    <location>
        <begin position="68"/>
        <end position="396"/>
    </location>
</feature>
<dbReference type="InterPro" id="IPR001969">
    <property type="entry name" value="Aspartic_peptidase_AS"/>
</dbReference>
<keyword evidence="2 4" id="KW-0064">Aspartyl protease</keyword>
<feature type="compositionally biased region" description="Low complexity" evidence="5">
    <location>
        <begin position="449"/>
        <end position="464"/>
    </location>
</feature>
<evidence type="ECO:0000256" key="3">
    <source>
        <dbReference type="PIRSR" id="PIRSR601461-1"/>
    </source>
</evidence>
<keyword evidence="7" id="KW-0732">Signal</keyword>
<feature type="compositionally biased region" description="Basic and acidic residues" evidence="5">
    <location>
        <begin position="520"/>
        <end position="539"/>
    </location>
</feature>
<reference evidence="9" key="1">
    <citation type="submission" date="2023-03" db="EMBL/GenBank/DDBJ databases">
        <title>Massive genome expansion in bonnet fungi (Mycena s.s.) driven by repeated elements and novel gene families across ecological guilds.</title>
        <authorList>
            <consortium name="Lawrence Berkeley National Laboratory"/>
            <person name="Harder C.B."/>
            <person name="Miyauchi S."/>
            <person name="Viragh M."/>
            <person name="Kuo A."/>
            <person name="Thoen E."/>
            <person name="Andreopoulos B."/>
            <person name="Lu D."/>
            <person name="Skrede I."/>
            <person name="Drula E."/>
            <person name="Henrissat B."/>
            <person name="Morin E."/>
            <person name="Kohler A."/>
            <person name="Barry K."/>
            <person name="LaButti K."/>
            <person name="Morin E."/>
            <person name="Salamov A."/>
            <person name="Lipzen A."/>
            <person name="Mereny Z."/>
            <person name="Hegedus B."/>
            <person name="Baldrian P."/>
            <person name="Stursova M."/>
            <person name="Weitz H."/>
            <person name="Taylor A."/>
            <person name="Grigoriev I.V."/>
            <person name="Nagy L.G."/>
            <person name="Martin F."/>
            <person name="Kauserud H."/>
        </authorList>
    </citation>
    <scope>NUCLEOTIDE SEQUENCE</scope>
    <source>
        <strain evidence="9">CBHHK188m</strain>
    </source>
</reference>
<dbReference type="GO" id="GO:0006508">
    <property type="term" value="P:proteolysis"/>
    <property type="evidence" value="ECO:0007669"/>
    <property type="project" value="UniProtKB-KW"/>
</dbReference>
<feature type="region of interest" description="Disordered" evidence="5">
    <location>
        <begin position="514"/>
        <end position="539"/>
    </location>
</feature>
<evidence type="ECO:0000313" key="10">
    <source>
        <dbReference type="Proteomes" id="UP001215280"/>
    </source>
</evidence>
<keyword evidence="6" id="KW-0472">Membrane</keyword>
<keyword evidence="6" id="KW-1133">Transmembrane helix</keyword>
<sequence length="539" mass="56604">MWVSSFAWLFVLAARPSPAIVIRAKHSPAHSSTKPLMTGSHSMVASYVPSTNATPTLSSAGIGQNGRYVATITLNDRDFKVAIDTGSSDLWVVTSPDFAYDTAGQEFAEIAYGTGSSVINGTTGLANMTLGGYSFPQQAFINTTFVGLGAILELGLDGLMGLAFDGNSASDITAALQSQGRTKGQPFLFNIFDETPAQDNFIGISLSRTDDLEGSSDASFTINELDPTYASAATAPEVPLFPGGDGRWSILVDSINVDGTDLPLGASQVPNTPDGSLVVLMDTGTPTMSLPPDVLYALFSHIPGALFDADEAIFIIPCNTTAIVTVVIEGQSFPIHPLDLSDVSVITDNVTVCVGSLIDFPPNADFDALFGDTFMRNVYSVFNFGDTIAKSPTGDATIQLVSQTDPQEAIADVLNVRMAQLANDPPEVQGVPEGFVPATPGSTRPPPSGTGTSSSAALGDAASTPAANGDSDLQHYALIIIGLLSTNLLVVLILLLIGVVLYIKRSGSSGGVPRYVPVKLRSEEPRKSEAYEEDRRYSD</sequence>
<feature type="region of interest" description="Disordered" evidence="5">
    <location>
        <begin position="424"/>
        <end position="465"/>
    </location>
</feature>
<dbReference type="SUPFAM" id="SSF50630">
    <property type="entry name" value="Acid proteases"/>
    <property type="match status" value="1"/>
</dbReference>
<protein>
    <submittedName>
        <fullName evidence="9">Aspartic peptidase domain-containing protein</fullName>
    </submittedName>
</protein>
<dbReference type="PROSITE" id="PS51767">
    <property type="entry name" value="PEPTIDASE_A1"/>
    <property type="match status" value="1"/>
</dbReference>
<gene>
    <name evidence="9" type="ORF">DFH07DRAFT_300633</name>
</gene>